<reference evidence="2 3" key="2">
    <citation type="submission" date="2014-10" db="EMBL/GenBank/DDBJ databases">
        <title>Comparative genomics of the Paenibacillus odorifer group.</title>
        <authorList>
            <person name="Tsai Y.-C."/>
            <person name="Martin N."/>
            <person name="Korlach J."/>
            <person name="Wiedmann M."/>
        </authorList>
    </citation>
    <scope>NUCLEOTIDE SEQUENCE [LARGE SCALE GENOMIC DNA]</scope>
    <source>
        <strain evidence="2 3">DSM 18334</strain>
    </source>
</reference>
<dbReference type="RefSeq" id="WP_036649592.1">
    <property type="nucleotide sequence ID" value="NZ_JQCR01000002.1"/>
</dbReference>
<feature type="transmembrane region" description="Helical" evidence="1">
    <location>
        <begin position="48"/>
        <end position="68"/>
    </location>
</feature>
<dbReference type="EMBL" id="JQCR01000002">
    <property type="protein sequence ID" value="KGE19046.1"/>
    <property type="molecule type" value="Genomic_DNA"/>
</dbReference>
<feature type="transmembrane region" description="Helical" evidence="1">
    <location>
        <begin position="102"/>
        <end position="121"/>
    </location>
</feature>
<keyword evidence="1" id="KW-0472">Membrane</keyword>
<keyword evidence="3" id="KW-1185">Reference proteome</keyword>
<dbReference type="PANTHER" id="PTHR38446">
    <property type="entry name" value="BLL0914 PROTEIN"/>
    <property type="match status" value="1"/>
</dbReference>
<feature type="transmembrane region" description="Helical" evidence="1">
    <location>
        <begin position="6"/>
        <end position="27"/>
    </location>
</feature>
<dbReference type="PANTHER" id="PTHR38446:SF1">
    <property type="entry name" value="BLL0914 PROTEIN"/>
    <property type="match status" value="1"/>
</dbReference>
<evidence type="ECO:0000256" key="1">
    <source>
        <dbReference type="SAM" id="Phobius"/>
    </source>
</evidence>
<evidence type="ECO:0000313" key="2">
    <source>
        <dbReference type="EMBL" id="KGE19046.1"/>
    </source>
</evidence>
<keyword evidence="1" id="KW-1133">Transmembrane helix</keyword>
<sequence length="122" mass="13239">MLLSMILVGLVAAIHIYIVYLEMFLWATPKGMKAFGMTEQVAKDTKSLAFNQGLYNGFLAAGLIWGLVYPNETVGQHIQLFFLGCVVIAGIVGSLTAKKSIIYIQALPAFLAIIAVLFQVVS</sequence>
<dbReference type="Proteomes" id="UP000029734">
    <property type="component" value="Unassembled WGS sequence"/>
</dbReference>
<keyword evidence="1" id="KW-0812">Transmembrane</keyword>
<dbReference type="OrthoDB" id="9803832at2"/>
<comment type="caution">
    <text evidence="2">The sequence shown here is derived from an EMBL/GenBank/DDBJ whole genome shotgun (WGS) entry which is preliminary data.</text>
</comment>
<protein>
    <submittedName>
        <fullName evidence="2">Membrane protein</fullName>
    </submittedName>
</protein>
<feature type="transmembrane region" description="Helical" evidence="1">
    <location>
        <begin position="74"/>
        <end position="95"/>
    </location>
</feature>
<reference evidence="2 3" key="1">
    <citation type="submission" date="2014-08" db="EMBL/GenBank/DDBJ databases">
        <authorList>
            <person name="den Bakker H.C."/>
        </authorList>
    </citation>
    <scope>NUCLEOTIDE SEQUENCE [LARGE SCALE GENOMIC DNA]</scope>
    <source>
        <strain evidence="2 3">DSM 18334</strain>
    </source>
</reference>
<dbReference type="eggNOG" id="COG3759">
    <property type="taxonomic scope" value="Bacteria"/>
</dbReference>
<dbReference type="AlphaFoldDB" id="A0A098MAG1"/>
<name>A0A098MAG1_9BACL</name>
<accession>A0A098MAG1</accession>
<organism evidence="2 3">
    <name type="scientific">Paenibacillus wynnii</name>
    <dbReference type="NCBI Taxonomy" id="268407"/>
    <lineage>
        <taxon>Bacteria</taxon>
        <taxon>Bacillati</taxon>
        <taxon>Bacillota</taxon>
        <taxon>Bacilli</taxon>
        <taxon>Bacillales</taxon>
        <taxon>Paenibacillaceae</taxon>
        <taxon>Paenibacillus</taxon>
    </lineage>
</organism>
<proteinExistence type="predicted"/>
<evidence type="ECO:0000313" key="3">
    <source>
        <dbReference type="Proteomes" id="UP000029734"/>
    </source>
</evidence>
<dbReference type="Pfam" id="PF06993">
    <property type="entry name" value="DUF1304"/>
    <property type="match status" value="1"/>
</dbReference>
<dbReference type="InterPro" id="IPR009732">
    <property type="entry name" value="DUF1304"/>
</dbReference>
<gene>
    <name evidence="2" type="ORF">PWYN_06550</name>
</gene>
<dbReference type="STRING" id="268407.PWYN_06550"/>